<protein>
    <recommendedName>
        <fullName evidence="12 13">DNA primase</fullName>
        <ecNumber evidence="12">2.7.7.101</ecNumber>
    </recommendedName>
</protein>
<sequence length="688" mass="76980">MISKETKDKIIETARIEEVVGDFVELKKRGTSLIGNCPFHNEKTPSFYVSVSKGIYKCFGCGAGGDSLKFVMEHEKYSYPEALRYLANKYAIEVEEVERSPAQMAAQDKRESLYVLSQWAGKFFKDTLWQTQLGQAIGLNYFKERGYREDIIKKFDLGYSPDNWTALVDEARKAGFTDTYLKEVGLAIERDDQSLYDRFRSRVMFPIHNLTGRIIGFGGRTLKTDKKIPKYVNSPESEIYHKSNVLYGLNFAKKAIAAEDNCYLVEGYADVLSVHQAGVENVVSSSGTSLTEGQIRLISRFTKNVTILFDGDAAGIKASLRGTDMLLKEGLNVKILLFPDGEDPDSYVQRYGAIAFKEYIAKNQQDFIFFKTHILLKDAAHDPIKRAEVIRDVVESIALIPDEIKVAVFIRECSTLLSIEESILLNELNKIRIGVARKQDTKDLQQSRAVRNPGMGSQPYMGGGDMPPPEFFMTPEELAASGGAAAGNGQGVDAGTMGAGAMGAVAPQGKITADILMEREIVRILLNYGDYLATWEGDGDIPVAALLLGSIDDVTFEDNASESIINTYREFINREEIPDPKQFYSHQDAEVVDLAISCVASRYSLSPNWNDDKRKIYVTQEHEVLNALVISAIYRIKKRKIEVEMSKIREELKTEQDVSNLEILIVNYQKLKEAEKMLGAFLGNTIVK</sequence>
<evidence type="ECO:0000259" key="15">
    <source>
        <dbReference type="PROSITE" id="PS50880"/>
    </source>
</evidence>
<feature type="zinc finger region" description="CHC2-type" evidence="12 14">
    <location>
        <begin position="37"/>
        <end position="61"/>
    </location>
</feature>
<dbReference type="Gene3D" id="3.40.1360.10">
    <property type="match status" value="1"/>
</dbReference>
<comment type="cofactor">
    <cofactor evidence="12 13 14">
        <name>Zn(2+)</name>
        <dbReference type="ChEBI" id="CHEBI:29105"/>
    </cofactor>
    <text evidence="12 13 14">Binds 1 zinc ion per monomer.</text>
</comment>
<evidence type="ECO:0000256" key="5">
    <source>
        <dbReference type="ARBA" id="ARBA00022705"/>
    </source>
</evidence>
<accession>A0A8T4H9V8</accession>
<keyword evidence="9" id="KW-0460">Magnesium</keyword>
<comment type="catalytic activity">
    <reaction evidence="12">
        <text>ssDNA + n NTP = ssDNA/pppN(pN)n-1 hybrid + (n-1) diphosphate.</text>
        <dbReference type="EC" id="2.7.7.101"/>
    </reaction>
</comment>
<dbReference type="EMBL" id="JAGKSB010000001">
    <property type="protein sequence ID" value="MBP3942138.1"/>
    <property type="molecule type" value="Genomic_DNA"/>
</dbReference>
<dbReference type="EC" id="2.7.7.101" evidence="12"/>
<dbReference type="InterPro" id="IPR006171">
    <property type="entry name" value="TOPRIM_dom"/>
</dbReference>
<evidence type="ECO:0000313" key="17">
    <source>
        <dbReference type="Proteomes" id="UP000679691"/>
    </source>
</evidence>
<dbReference type="SUPFAM" id="SSF57783">
    <property type="entry name" value="Zinc beta-ribbon"/>
    <property type="match status" value="1"/>
</dbReference>
<dbReference type="GO" id="GO:1990077">
    <property type="term" value="C:primosome complex"/>
    <property type="evidence" value="ECO:0007669"/>
    <property type="project" value="UniProtKB-KW"/>
</dbReference>
<dbReference type="PROSITE" id="PS50880">
    <property type="entry name" value="TOPRIM"/>
    <property type="match status" value="1"/>
</dbReference>
<keyword evidence="7 12" id="KW-0863">Zinc-finger</keyword>
<dbReference type="SMART" id="SM00400">
    <property type="entry name" value="ZnF_CHCC"/>
    <property type="match status" value="1"/>
</dbReference>
<evidence type="ECO:0000256" key="9">
    <source>
        <dbReference type="ARBA" id="ARBA00022842"/>
    </source>
</evidence>
<evidence type="ECO:0000256" key="12">
    <source>
        <dbReference type="HAMAP-Rule" id="MF_00974"/>
    </source>
</evidence>
<evidence type="ECO:0000256" key="6">
    <source>
        <dbReference type="ARBA" id="ARBA00022723"/>
    </source>
</evidence>
<name>A0A8T4H9V8_9SPHI</name>
<keyword evidence="17" id="KW-1185">Reference proteome</keyword>
<dbReference type="HAMAP" id="MF_00974">
    <property type="entry name" value="DNA_primase_DnaG"/>
    <property type="match status" value="1"/>
</dbReference>
<dbReference type="GO" id="GO:0003899">
    <property type="term" value="F:DNA-directed RNA polymerase activity"/>
    <property type="evidence" value="ECO:0007669"/>
    <property type="project" value="UniProtKB-UniRule"/>
</dbReference>
<keyword evidence="1 12" id="KW-0240">DNA-directed RNA polymerase</keyword>
<comment type="function">
    <text evidence="12 13">RNA polymerase that catalyzes the synthesis of short RNA molecules used as primers for DNA polymerase during DNA replication.</text>
</comment>
<dbReference type="GO" id="GO:0005737">
    <property type="term" value="C:cytoplasm"/>
    <property type="evidence" value="ECO:0007669"/>
    <property type="project" value="TreeGrafter"/>
</dbReference>
<dbReference type="GO" id="GO:0003677">
    <property type="term" value="F:DNA binding"/>
    <property type="evidence" value="ECO:0007669"/>
    <property type="project" value="UniProtKB-KW"/>
</dbReference>
<keyword evidence="4 12" id="KW-0548">Nucleotidyltransferase</keyword>
<dbReference type="GO" id="GO:0008270">
    <property type="term" value="F:zinc ion binding"/>
    <property type="evidence" value="ECO:0007669"/>
    <property type="project" value="UniProtKB-UniRule"/>
</dbReference>
<evidence type="ECO:0000256" key="11">
    <source>
        <dbReference type="ARBA" id="ARBA00023163"/>
    </source>
</evidence>
<dbReference type="SUPFAM" id="SSF56731">
    <property type="entry name" value="DNA primase core"/>
    <property type="match status" value="1"/>
</dbReference>
<dbReference type="RefSeq" id="WP_353545619.1">
    <property type="nucleotide sequence ID" value="NZ_JAGKSB010000001.1"/>
</dbReference>
<keyword evidence="5 12" id="KW-0235">DNA replication</keyword>
<dbReference type="InterPro" id="IPR013264">
    <property type="entry name" value="DNAG_N"/>
</dbReference>
<dbReference type="Proteomes" id="UP000679691">
    <property type="component" value="Unassembled WGS sequence"/>
</dbReference>
<dbReference type="InterPro" id="IPR019475">
    <property type="entry name" value="DNA_primase_DnaB-bd"/>
</dbReference>
<evidence type="ECO:0000256" key="8">
    <source>
        <dbReference type="ARBA" id="ARBA00022833"/>
    </source>
</evidence>
<dbReference type="InterPro" id="IPR037068">
    <property type="entry name" value="DNA_primase_core_N_sf"/>
</dbReference>
<comment type="caution">
    <text evidence="16">The sequence shown here is derived from an EMBL/GenBank/DDBJ whole genome shotgun (WGS) entry which is preliminary data.</text>
</comment>
<keyword evidence="11 12" id="KW-0804">Transcription</keyword>
<dbReference type="Pfam" id="PF13155">
    <property type="entry name" value="Toprim_2"/>
    <property type="match status" value="1"/>
</dbReference>
<dbReference type="Pfam" id="PF10410">
    <property type="entry name" value="DnaB_bind"/>
    <property type="match status" value="1"/>
</dbReference>
<keyword evidence="10 12" id="KW-0238">DNA-binding</keyword>
<evidence type="ECO:0000313" key="16">
    <source>
        <dbReference type="EMBL" id="MBP3942138.1"/>
    </source>
</evidence>
<dbReference type="PANTHER" id="PTHR30313">
    <property type="entry name" value="DNA PRIMASE"/>
    <property type="match status" value="1"/>
</dbReference>
<keyword evidence="2 12" id="KW-0639">Primosome</keyword>
<reference evidence="16" key="1">
    <citation type="submission" date="2021-03" db="EMBL/GenBank/DDBJ databases">
        <authorList>
            <person name="Lu T."/>
            <person name="Wang Q."/>
            <person name="Han X."/>
        </authorList>
    </citation>
    <scope>NUCLEOTIDE SEQUENCE</scope>
    <source>
        <strain evidence="16">WQ 2009</strain>
    </source>
</reference>
<dbReference type="GO" id="GO:0000428">
    <property type="term" value="C:DNA-directed RNA polymerase complex"/>
    <property type="evidence" value="ECO:0007669"/>
    <property type="project" value="UniProtKB-KW"/>
</dbReference>
<dbReference type="Gene3D" id="3.90.580.10">
    <property type="entry name" value="Zinc finger, CHC2-type domain"/>
    <property type="match status" value="1"/>
</dbReference>
<dbReference type="Pfam" id="PF08275">
    <property type="entry name" value="DNAG_N"/>
    <property type="match status" value="1"/>
</dbReference>
<gene>
    <name evidence="12" type="primary">dnaG</name>
    <name evidence="16" type="ORF">J5U18_00915</name>
</gene>
<dbReference type="Gene3D" id="3.90.980.10">
    <property type="entry name" value="DNA primase, catalytic core, N-terminal domain"/>
    <property type="match status" value="1"/>
</dbReference>
<keyword evidence="6 12" id="KW-0479">Metal-binding</keyword>
<evidence type="ECO:0000256" key="4">
    <source>
        <dbReference type="ARBA" id="ARBA00022695"/>
    </source>
</evidence>
<evidence type="ECO:0000256" key="14">
    <source>
        <dbReference type="PIRSR" id="PIRSR002811-1"/>
    </source>
</evidence>
<dbReference type="InterPro" id="IPR036977">
    <property type="entry name" value="DNA_primase_Znf_CHC2"/>
</dbReference>
<organism evidence="16 17">
    <name type="scientific">Rhinopithecimicrobium faecis</name>
    <dbReference type="NCBI Taxonomy" id="2820698"/>
    <lineage>
        <taxon>Bacteria</taxon>
        <taxon>Pseudomonadati</taxon>
        <taxon>Bacteroidota</taxon>
        <taxon>Sphingobacteriia</taxon>
        <taxon>Sphingobacteriales</taxon>
        <taxon>Sphingobacteriaceae</taxon>
        <taxon>Rhinopithecimicrobium</taxon>
    </lineage>
</organism>
<evidence type="ECO:0000256" key="10">
    <source>
        <dbReference type="ARBA" id="ARBA00023125"/>
    </source>
</evidence>
<evidence type="ECO:0000256" key="3">
    <source>
        <dbReference type="ARBA" id="ARBA00022679"/>
    </source>
</evidence>
<dbReference type="NCBIfam" id="TIGR01391">
    <property type="entry name" value="dnaG"/>
    <property type="match status" value="1"/>
</dbReference>
<dbReference type="InterPro" id="IPR002694">
    <property type="entry name" value="Znf_CHC2"/>
</dbReference>
<comment type="similarity">
    <text evidence="12 13">Belongs to the DnaG primase family.</text>
</comment>
<dbReference type="PANTHER" id="PTHR30313:SF2">
    <property type="entry name" value="DNA PRIMASE"/>
    <property type="match status" value="1"/>
</dbReference>
<dbReference type="FunFam" id="3.90.580.10:FF:000001">
    <property type="entry name" value="DNA primase"/>
    <property type="match status" value="1"/>
</dbReference>
<evidence type="ECO:0000256" key="2">
    <source>
        <dbReference type="ARBA" id="ARBA00022515"/>
    </source>
</evidence>
<dbReference type="CDD" id="cd03364">
    <property type="entry name" value="TOPRIM_DnaG_primases"/>
    <property type="match status" value="1"/>
</dbReference>
<comment type="domain">
    <text evidence="12">Contains an N-terminal zinc-binding domain, a central core domain that contains the primase activity, and a C-terminal DnaB-binding domain.</text>
</comment>
<keyword evidence="8 12" id="KW-0862">Zinc</keyword>
<evidence type="ECO:0000256" key="1">
    <source>
        <dbReference type="ARBA" id="ARBA00022478"/>
    </source>
</evidence>
<dbReference type="GO" id="GO:0006269">
    <property type="term" value="P:DNA replication, synthesis of primer"/>
    <property type="evidence" value="ECO:0007669"/>
    <property type="project" value="UniProtKB-UniRule"/>
</dbReference>
<dbReference type="InterPro" id="IPR034151">
    <property type="entry name" value="TOPRIM_DnaG_bac"/>
</dbReference>
<dbReference type="InterPro" id="IPR006295">
    <property type="entry name" value="DNA_primase_DnaG"/>
</dbReference>
<dbReference type="InterPro" id="IPR030846">
    <property type="entry name" value="DnaG_bac"/>
</dbReference>
<comment type="subunit">
    <text evidence="12">Monomer. Interacts with DnaB.</text>
</comment>
<keyword evidence="3 12" id="KW-0808">Transferase</keyword>
<dbReference type="AlphaFoldDB" id="A0A8T4H9V8"/>
<feature type="domain" description="Toprim" evidence="15">
    <location>
        <begin position="260"/>
        <end position="341"/>
    </location>
</feature>
<dbReference type="Pfam" id="PF01807">
    <property type="entry name" value="Zn_ribbon_DnaG"/>
    <property type="match status" value="1"/>
</dbReference>
<evidence type="ECO:0000256" key="13">
    <source>
        <dbReference type="PIRNR" id="PIRNR002811"/>
    </source>
</evidence>
<dbReference type="PIRSF" id="PIRSF002811">
    <property type="entry name" value="DnaG"/>
    <property type="match status" value="1"/>
</dbReference>
<dbReference type="SMART" id="SM00493">
    <property type="entry name" value="TOPRIM"/>
    <property type="match status" value="1"/>
</dbReference>
<proteinExistence type="inferred from homology"/>
<dbReference type="InterPro" id="IPR050219">
    <property type="entry name" value="DnaG_primase"/>
</dbReference>
<evidence type="ECO:0000256" key="7">
    <source>
        <dbReference type="ARBA" id="ARBA00022771"/>
    </source>
</evidence>